<keyword evidence="3" id="KW-0235">DNA replication</keyword>
<dbReference type="GO" id="GO:0035861">
    <property type="term" value="C:site of double-strand break"/>
    <property type="evidence" value="ECO:0007669"/>
    <property type="project" value="EnsemblFungi"/>
</dbReference>
<dbReference type="Proteomes" id="UP000078237">
    <property type="component" value="Unassembled WGS sequence"/>
</dbReference>
<dbReference type="Pfam" id="PF01336">
    <property type="entry name" value="tRNA_anti-codon"/>
    <property type="match status" value="1"/>
</dbReference>
<evidence type="ECO:0000313" key="9">
    <source>
        <dbReference type="EMBL" id="KXX77937.1"/>
    </source>
</evidence>
<dbReference type="PIRSF" id="PIRSF036949">
    <property type="entry name" value="RPA32"/>
    <property type="match status" value="1"/>
</dbReference>
<dbReference type="InterPro" id="IPR014892">
    <property type="entry name" value="RPA_C"/>
</dbReference>
<evidence type="ECO:0000313" key="10">
    <source>
        <dbReference type="Proteomes" id="UP000078237"/>
    </source>
</evidence>
<dbReference type="VEuPathDB" id="FungiDB:MMYC01_205912"/>
<keyword evidence="4" id="KW-0238">DNA-binding</keyword>
<dbReference type="InterPro" id="IPR036388">
    <property type="entry name" value="WH-like_DNA-bd_sf"/>
</dbReference>
<dbReference type="InterPro" id="IPR012340">
    <property type="entry name" value="NA-bd_OB-fold"/>
</dbReference>
<evidence type="ECO:0000256" key="1">
    <source>
        <dbReference type="ARBA" id="ARBA00004123"/>
    </source>
</evidence>
<dbReference type="GO" id="GO:0005736">
    <property type="term" value="C:RNA polymerase I complex"/>
    <property type="evidence" value="ECO:0007669"/>
    <property type="project" value="EnsemblFungi"/>
</dbReference>
<evidence type="ECO:0000259" key="8">
    <source>
        <dbReference type="Pfam" id="PF08784"/>
    </source>
</evidence>
<dbReference type="PANTHER" id="PTHR13989">
    <property type="entry name" value="REPLICATION PROTEIN A-RELATED"/>
    <property type="match status" value="1"/>
</dbReference>
<proteinExistence type="inferred from homology"/>
<evidence type="ECO:0000256" key="3">
    <source>
        <dbReference type="ARBA" id="ARBA00022705"/>
    </source>
</evidence>
<dbReference type="SUPFAM" id="SSF50249">
    <property type="entry name" value="Nucleic acid-binding proteins"/>
    <property type="match status" value="1"/>
</dbReference>
<dbReference type="GO" id="GO:0006289">
    <property type="term" value="P:nucleotide-excision repair"/>
    <property type="evidence" value="ECO:0007669"/>
    <property type="project" value="TreeGrafter"/>
</dbReference>
<dbReference type="Gene3D" id="1.10.10.10">
    <property type="entry name" value="Winged helix-like DNA-binding domain superfamily/Winged helix DNA-binding domain"/>
    <property type="match status" value="1"/>
</dbReference>
<dbReference type="EMBL" id="LCTW02000140">
    <property type="protein sequence ID" value="KXX77937.1"/>
    <property type="molecule type" value="Genomic_DNA"/>
</dbReference>
<name>A0A175W2E2_9PEZI</name>
<feature type="domain" description="OB" evidence="7">
    <location>
        <begin position="74"/>
        <end position="140"/>
    </location>
</feature>
<dbReference type="InterPro" id="IPR004365">
    <property type="entry name" value="NA-bd_OB_tRNA"/>
</dbReference>
<evidence type="ECO:0000256" key="2">
    <source>
        <dbReference type="ARBA" id="ARBA00007815"/>
    </source>
</evidence>
<evidence type="ECO:0000256" key="5">
    <source>
        <dbReference type="ARBA" id="ARBA00023242"/>
    </source>
</evidence>
<dbReference type="GO" id="GO:0005662">
    <property type="term" value="C:DNA replication factor A complex"/>
    <property type="evidence" value="ECO:0007669"/>
    <property type="project" value="EnsemblFungi"/>
</dbReference>
<organism evidence="9 10">
    <name type="scientific">Madurella mycetomatis</name>
    <dbReference type="NCBI Taxonomy" id="100816"/>
    <lineage>
        <taxon>Eukaryota</taxon>
        <taxon>Fungi</taxon>
        <taxon>Dikarya</taxon>
        <taxon>Ascomycota</taxon>
        <taxon>Pezizomycotina</taxon>
        <taxon>Sordariomycetes</taxon>
        <taxon>Sordariomycetidae</taxon>
        <taxon>Sordariales</taxon>
        <taxon>Sordariales incertae sedis</taxon>
        <taxon>Madurella</taxon>
    </lineage>
</organism>
<feature type="region of interest" description="Disordered" evidence="6">
    <location>
        <begin position="18"/>
        <end position="40"/>
    </location>
</feature>
<dbReference type="InterPro" id="IPR040260">
    <property type="entry name" value="RFA2-like"/>
</dbReference>
<dbReference type="Pfam" id="PF08784">
    <property type="entry name" value="RPA_C"/>
    <property type="match status" value="1"/>
</dbReference>
<dbReference type="GO" id="GO:0000781">
    <property type="term" value="C:chromosome, telomeric region"/>
    <property type="evidence" value="ECO:0007669"/>
    <property type="project" value="TreeGrafter"/>
</dbReference>
<comment type="similarity">
    <text evidence="2">Belongs to the replication factor A protein 2 family.</text>
</comment>
<feature type="compositionally biased region" description="Low complexity" evidence="6">
    <location>
        <begin position="25"/>
        <end position="36"/>
    </location>
</feature>
<dbReference type="GO" id="GO:0003697">
    <property type="term" value="F:single-stranded DNA binding"/>
    <property type="evidence" value="ECO:0007669"/>
    <property type="project" value="EnsemblFungi"/>
</dbReference>
<accession>A0A175W2E2</accession>
<feature type="domain" description="Replication protein A C-terminal" evidence="8">
    <location>
        <begin position="169"/>
        <end position="269"/>
    </location>
</feature>
<dbReference type="GO" id="GO:0006260">
    <property type="term" value="P:DNA replication"/>
    <property type="evidence" value="ECO:0007669"/>
    <property type="project" value="UniProtKB-KW"/>
</dbReference>
<dbReference type="PANTHER" id="PTHR13989:SF16">
    <property type="entry name" value="REPLICATION PROTEIN A2"/>
    <property type="match status" value="1"/>
</dbReference>
<dbReference type="InterPro" id="IPR036390">
    <property type="entry name" value="WH_DNA-bd_sf"/>
</dbReference>
<dbReference type="OrthoDB" id="25571at2759"/>
<keyword evidence="10" id="KW-1185">Reference proteome</keyword>
<dbReference type="CDD" id="cd04478">
    <property type="entry name" value="RPA2_DBD_D"/>
    <property type="match status" value="1"/>
</dbReference>
<reference evidence="9 10" key="1">
    <citation type="journal article" date="2016" name="Genome Announc.">
        <title>Genome Sequence of Madurella mycetomatis mm55, Isolated from a Human Mycetoma Case in Sudan.</title>
        <authorList>
            <person name="Smit S."/>
            <person name="Derks M.F."/>
            <person name="Bervoets S."/>
            <person name="Fahal A."/>
            <person name="van Leeuwen W."/>
            <person name="van Belkum A."/>
            <person name="van de Sande W.W."/>
        </authorList>
    </citation>
    <scope>NUCLEOTIDE SEQUENCE [LARGE SCALE GENOMIC DNA]</scope>
    <source>
        <strain evidence="10">mm55</strain>
    </source>
</reference>
<comment type="caution">
    <text evidence="9">The sequence shown here is derived from an EMBL/GenBank/DDBJ whole genome shotgun (WGS) entry which is preliminary data.</text>
</comment>
<dbReference type="Gene3D" id="2.40.50.140">
    <property type="entry name" value="Nucleic acid-binding proteins"/>
    <property type="match status" value="1"/>
</dbReference>
<evidence type="ECO:0000259" key="7">
    <source>
        <dbReference type="Pfam" id="PF01336"/>
    </source>
</evidence>
<sequence>MASYDNYSRTGYGAQGGEDGGGFMGASQQGSQGGASKSYADDSLRPVTIKQVVDCREAYPGAELAIDGFPVTQVTFVGQVRSVNPQTTNITYRLDDGTAAIDVKKWIDAEKADDGDPKFPLDTYVRVWGRISTFNGKKHIGAHFIRAIEDFNEVNYHLLDATYVHLCFVKGGPPGRQQDAAAGGAGGGDAMFVDGGGETAGGAVHARLSLCSRNAKNMFNFLANSPAAGNEGMHVNLIASSMGLSTRDVQAAAEELIGQGMLYTTVDDDTWAILDY</sequence>
<dbReference type="InterPro" id="IPR014646">
    <property type="entry name" value="Rfa2/RPA32"/>
</dbReference>
<keyword evidence="5" id="KW-0539">Nucleus</keyword>
<gene>
    <name evidence="9" type="ORF">MMYC01_205912</name>
</gene>
<evidence type="ECO:0000256" key="6">
    <source>
        <dbReference type="SAM" id="MobiDB-lite"/>
    </source>
</evidence>
<evidence type="ECO:0000256" key="4">
    <source>
        <dbReference type="ARBA" id="ARBA00023125"/>
    </source>
</evidence>
<dbReference type="GO" id="GO:0000724">
    <property type="term" value="P:double-strand break repair via homologous recombination"/>
    <property type="evidence" value="ECO:0007669"/>
    <property type="project" value="TreeGrafter"/>
</dbReference>
<dbReference type="AlphaFoldDB" id="A0A175W2E2"/>
<comment type="subcellular location">
    <subcellularLocation>
        <location evidence="1">Nucleus</location>
    </subcellularLocation>
</comment>
<protein>
    <submittedName>
        <fullName evidence="9">Replication factor A protein 2</fullName>
    </submittedName>
</protein>
<dbReference type="STRING" id="100816.A0A175W2E2"/>
<dbReference type="SUPFAM" id="SSF46785">
    <property type="entry name" value="Winged helix' DNA-binding domain"/>
    <property type="match status" value="1"/>
</dbReference>